<dbReference type="PRINTS" id="PR00081">
    <property type="entry name" value="GDHRDH"/>
</dbReference>
<dbReference type="RefSeq" id="WP_012792978.1">
    <property type="nucleotide sequence ID" value="NC_013132.1"/>
</dbReference>
<keyword evidence="3" id="KW-0560">Oxidoreductase</keyword>
<gene>
    <name evidence="5" type="ordered locus">Cpin_5380</name>
</gene>
<sequence length="246" mass="26490">MKTVLITGANKSIGFETARQLLQQGYYVYLGCRDLQKGRQAVSQLQSEGFSQVEALVIDVDNVDSIQAARHTLGQQIKVLDVLVNNAGVLGSMTAQTALETDISIFRQVFETNYFGVISVTQAFIDLLQVSPAPRIVNVTSGLGSLTLQNDPAWKHYLVKPSAYVSSKAALNAYTIVLAYNLRDTAFKVNAVDPGYTATDFNHHSGPGTVQDAAARVVKAATLGENGPSGIFYSDDNNPETGISAW</sequence>
<dbReference type="SUPFAM" id="SSF51735">
    <property type="entry name" value="NAD(P)-binding Rossmann-fold domains"/>
    <property type="match status" value="1"/>
</dbReference>
<dbReference type="Gene3D" id="3.40.50.720">
    <property type="entry name" value="NAD(P)-binding Rossmann-like Domain"/>
    <property type="match status" value="1"/>
</dbReference>
<dbReference type="PRINTS" id="PR00080">
    <property type="entry name" value="SDRFAMILY"/>
</dbReference>
<dbReference type="InterPro" id="IPR036291">
    <property type="entry name" value="NAD(P)-bd_dom_sf"/>
</dbReference>
<evidence type="ECO:0000313" key="5">
    <source>
        <dbReference type="EMBL" id="ACU62810.1"/>
    </source>
</evidence>
<accession>A0A979GZT5</accession>
<name>A0A979GZT5_CHIPD</name>
<evidence type="ECO:0000256" key="3">
    <source>
        <dbReference type="ARBA" id="ARBA00023002"/>
    </source>
</evidence>
<evidence type="ECO:0000256" key="4">
    <source>
        <dbReference type="RuleBase" id="RU000363"/>
    </source>
</evidence>
<dbReference type="Pfam" id="PF00106">
    <property type="entry name" value="adh_short"/>
    <property type="match status" value="1"/>
</dbReference>
<dbReference type="PANTHER" id="PTHR43490:SF99">
    <property type="entry name" value="SHORT-CHAIN DEHYDROGENASE_REDUCTASE"/>
    <property type="match status" value="1"/>
</dbReference>
<dbReference type="PANTHER" id="PTHR43490">
    <property type="entry name" value="(+)-NEOMENTHOL DEHYDROGENASE"/>
    <property type="match status" value="1"/>
</dbReference>
<dbReference type="OrthoDB" id="5786478at2"/>
<protein>
    <submittedName>
        <fullName evidence="5">Short-chain dehydrogenase/reductase SDR</fullName>
    </submittedName>
</protein>
<dbReference type="KEGG" id="cpi:Cpin_5380"/>
<dbReference type="InterPro" id="IPR002347">
    <property type="entry name" value="SDR_fam"/>
</dbReference>
<reference evidence="6" key="1">
    <citation type="submission" date="2009-08" db="EMBL/GenBank/DDBJ databases">
        <title>The complete genome of Chitinophaga pinensis DSM 2588.</title>
        <authorList>
            <consortium name="US DOE Joint Genome Institute (JGI-PGF)"/>
            <person name="Lucas S."/>
            <person name="Copeland A."/>
            <person name="Lapidus A."/>
            <person name="Glavina del Rio T."/>
            <person name="Dalin E."/>
            <person name="Tice H."/>
            <person name="Bruce D."/>
            <person name="Goodwin L."/>
            <person name="Pitluck S."/>
            <person name="Kyrpides N."/>
            <person name="Mavromatis K."/>
            <person name="Ivanova N."/>
            <person name="Mikhailova N."/>
            <person name="Sims D."/>
            <person name="Meinche L."/>
            <person name="Brettin T."/>
            <person name="Detter J.C."/>
            <person name="Han C."/>
            <person name="Larimer F."/>
            <person name="Land M."/>
            <person name="Hauser L."/>
            <person name="Markowitz V."/>
            <person name="Cheng J.-F."/>
            <person name="Hugenholtz P."/>
            <person name="Woyke T."/>
            <person name="Wu D."/>
            <person name="Spring S."/>
            <person name="Klenk H.-P."/>
            <person name="Eisen J.A."/>
        </authorList>
    </citation>
    <scope>NUCLEOTIDE SEQUENCE [LARGE SCALE GENOMIC DNA]</scope>
    <source>
        <strain evidence="6">ATCC 43595 / DSM 2588 / LMG 13176 / NBRC 15968 / NCIMB 11800 / UQM 2034</strain>
    </source>
</reference>
<dbReference type="CDD" id="cd05324">
    <property type="entry name" value="carb_red_PTCR-like_SDR_c"/>
    <property type="match status" value="1"/>
</dbReference>
<reference evidence="5 6" key="2">
    <citation type="journal article" date="2010" name="Stand. Genomic Sci.">
        <title>Complete genome sequence of Chitinophaga pinensis type strain (UQM 2034).</title>
        <authorList>
            <person name="Glavina Del Rio T."/>
            <person name="Abt B."/>
            <person name="Spring S."/>
            <person name="Lapidus A."/>
            <person name="Nolan M."/>
            <person name="Tice H."/>
            <person name="Copeland A."/>
            <person name="Cheng J.F."/>
            <person name="Chen F."/>
            <person name="Bruce D."/>
            <person name="Goodwin L."/>
            <person name="Pitluck S."/>
            <person name="Ivanova N."/>
            <person name="Mavromatis K."/>
            <person name="Mikhailova N."/>
            <person name="Pati A."/>
            <person name="Chen A."/>
            <person name="Palaniappan K."/>
            <person name="Land M."/>
            <person name="Hauser L."/>
            <person name="Chang Y.J."/>
            <person name="Jeffries C.D."/>
            <person name="Chain P."/>
            <person name="Saunders E."/>
            <person name="Detter J.C."/>
            <person name="Brettin T."/>
            <person name="Rohde M."/>
            <person name="Goker M."/>
            <person name="Bristow J."/>
            <person name="Eisen J.A."/>
            <person name="Markowitz V."/>
            <person name="Hugenholtz P."/>
            <person name="Kyrpides N.C."/>
            <person name="Klenk H.P."/>
            <person name="Lucas S."/>
        </authorList>
    </citation>
    <scope>NUCLEOTIDE SEQUENCE [LARGE SCALE GENOMIC DNA]</scope>
    <source>
        <strain evidence="6">ATCC 43595 / DSM 2588 / LMG 13176 / NBRC 15968 / NCIMB 11800 / UQM 2034</strain>
    </source>
</reference>
<organism evidence="5 6">
    <name type="scientific">Chitinophaga pinensis (strain ATCC 43595 / DSM 2588 / LMG 13176 / NBRC 15968 / NCIMB 11800 / UQM 2034)</name>
    <dbReference type="NCBI Taxonomy" id="485918"/>
    <lineage>
        <taxon>Bacteria</taxon>
        <taxon>Pseudomonadati</taxon>
        <taxon>Bacteroidota</taxon>
        <taxon>Chitinophagia</taxon>
        <taxon>Chitinophagales</taxon>
        <taxon>Chitinophagaceae</taxon>
        <taxon>Chitinophaga</taxon>
    </lineage>
</organism>
<dbReference type="Proteomes" id="UP000002215">
    <property type="component" value="Chromosome"/>
</dbReference>
<dbReference type="EMBL" id="CP001699">
    <property type="protein sequence ID" value="ACU62810.1"/>
    <property type="molecule type" value="Genomic_DNA"/>
</dbReference>
<evidence type="ECO:0000313" key="6">
    <source>
        <dbReference type="Proteomes" id="UP000002215"/>
    </source>
</evidence>
<dbReference type="GO" id="GO:0016616">
    <property type="term" value="F:oxidoreductase activity, acting on the CH-OH group of donors, NAD or NADP as acceptor"/>
    <property type="evidence" value="ECO:0007669"/>
    <property type="project" value="InterPro"/>
</dbReference>
<dbReference type="AlphaFoldDB" id="A0A979GZT5"/>
<evidence type="ECO:0000256" key="2">
    <source>
        <dbReference type="ARBA" id="ARBA00022857"/>
    </source>
</evidence>
<evidence type="ECO:0000256" key="1">
    <source>
        <dbReference type="ARBA" id="ARBA00006484"/>
    </source>
</evidence>
<dbReference type="InterPro" id="IPR045313">
    <property type="entry name" value="CBR1-like"/>
</dbReference>
<proteinExistence type="inferred from homology"/>
<keyword evidence="2" id="KW-0521">NADP</keyword>
<comment type="similarity">
    <text evidence="1 4">Belongs to the short-chain dehydrogenases/reductases (SDR) family.</text>
</comment>